<dbReference type="EMBL" id="JADQDP010000001">
    <property type="protein sequence ID" value="MBF9141049.1"/>
    <property type="molecule type" value="Genomic_DNA"/>
</dbReference>
<dbReference type="SUPFAM" id="SSF48208">
    <property type="entry name" value="Six-hairpin glycosidases"/>
    <property type="match status" value="1"/>
</dbReference>
<dbReference type="Proteomes" id="UP000645610">
    <property type="component" value="Unassembled WGS sequence"/>
</dbReference>
<dbReference type="InterPro" id="IPR008928">
    <property type="entry name" value="6-hairpin_glycosidase_sf"/>
</dbReference>
<keyword evidence="4" id="KW-1185">Reference proteome</keyword>
<sequence>MSHPNRTRQVLLLFLLLPFFTRAQSPELASNNITWTSPSKNAGESMPCGGGDIGLNVWAENGDVLFYIARSGTFDENNSLLKLGRVRLRLSPNPFEKGAFKQQLALQTGDVTLTGTAGKATTQIHVWVDVFRPVVHVEVSSTEQLAATASYESWRFQDRVLKGKENNQNSYKWAPQGEVKTRHDSISFQGHTVEFFHQNQPQTVFDVTVQQQGLAAVKGQLYNPLQHLIFGGLLWGENMLPAGTTDGQYLRTPYRGWQLKSRVPARKHSLTLVLHTAYESAEQGHLGLLAINSPARVQWQAELQRLIGTLPNQLTARRRTVAWWRDYWQRSFIHIEPDKAAANLREWQAGRNYQLMRYMLGCNAFGQWPTKFNGGLFTYDPVLTDSTLKFTPDFRNWGGGTHTAQNQRLVYWPMLKNGDFNLLKPQVDFYLRLLKNAELRSQTYWQHGGASFTEQLENFGLPNPAEYNWKRPADFDKGMEYNAWLEYEWDTVLEFCLMMLETERYAGHDVAAYLPFVESCLTFFDEHYLYLARQRGAKALDGAGHLVLYPGSGAETYKMAYNSTATITGLRTVLTQLLALPPRFVTPAQRQKWTAMLGRIPAISFRESQSHPTIAPAKTWERINNTESPQLYPVFPWGLYGVGKAGLDTARNTYLYDADVQKFRSHVGWKQHNIFAARLGLTDEAAALTVQKLQDSGRRFPAFWGPGYDWAPDHNWGGSGMIGLQEMLLQTDGRKIYLLPAWPKQWDVHFKLHAPYQTTVEAVVKDGKVQVLKVLPESRRADVVVM</sequence>
<feature type="signal peptide" evidence="1">
    <location>
        <begin position="1"/>
        <end position="23"/>
    </location>
</feature>
<feature type="chain" id="PRO_5037850500" description="DUF5703 domain-containing protein" evidence="1">
    <location>
        <begin position="24"/>
        <end position="786"/>
    </location>
</feature>
<feature type="domain" description="DUF5703" evidence="2">
    <location>
        <begin position="34"/>
        <end position="333"/>
    </location>
</feature>
<proteinExistence type="predicted"/>
<evidence type="ECO:0000313" key="4">
    <source>
        <dbReference type="Proteomes" id="UP000645610"/>
    </source>
</evidence>
<keyword evidence="1" id="KW-0732">Signal</keyword>
<reference evidence="3 4" key="1">
    <citation type="submission" date="2020-11" db="EMBL/GenBank/DDBJ databases">
        <authorList>
            <person name="Kim M.K."/>
        </authorList>
    </citation>
    <scope>NUCLEOTIDE SEQUENCE [LARGE SCALE GENOMIC DNA]</scope>
    <source>
        <strain evidence="3 4">BT439</strain>
    </source>
</reference>
<dbReference type="GO" id="GO:0005975">
    <property type="term" value="P:carbohydrate metabolic process"/>
    <property type="evidence" value="ECO:0007669"/>
    <property type="project" value="InterPro"/>
</dbReference>
<dbReference type="Gene3D" id="1.50.10.10">
    <property type="match status" value="1"/>
</dbReference>
<evidence type="ECO:0000256" key="1">
    <source>
        <dbReference type="SAM" id="SignalP"/>
    </source>
</evidence>
<organism evidence="3 4">
    <name type="scientific">Hymenobacter properus</name>
    <dbReference type="NCBI Taxonomy" id="2791026"/>
    <lineage>
        <taxon>Bacteria</taxon>
        <taxon>Pseudomonadati</taxon>
        <taxon>Bacteroidota</taxon>
        <taxon>Cytophagia</taxon>
        <taxon>Cytophagales</taxon>
        <taxon>Hymenobacteraceae</taxon>
        <taxon>Hymenobacter</taxon>
    </lineage>
</organism>
<evidence type="ECO:0000313" key="3">
    <source>
        <dbReference type="EMBL" id="MBF9141049.1"/>
    </source>
</evidence>
<name>A0A931BD06_9BACT</name>
<protein>
    <recommendedName>
        <fullName evidence="2">DUF5703 domain-containing protein</fullName>
    </recommendedName>
</protein>
<accession>A0A931BD06</accession>
<dbReference type="InterPro" id="IPR043757">
    <property type="entry name" value="DUF5703_N"/>
</dbReference>
<dbReference type="Pfam" id="PF18961">
    <property type="entry name" value="DUF5703_N"/>
    <property type="match status" value="1"/>
</dbReference>
<dbReference type="InterPro" id="IPR012341">
    <property type="entry name" value="6hp_glycosidase-like_sf"/>
</dbReference>
<dbReference type="AlphaFoldDB" id="A0A931BD06"/>
<evidence type="ECO:0000259" key="2">
    <source>
        <dbReference type="Pfam" id="PF18961"/>
    </source>
</evidence>
<comment type="caution">
    <text evidence="3">The sequence shown here is derived from an EMBL/GenBank/DDBJ whole genome shotgun (WGS) entry which is preliminary data.</text>
</comment>
<gene>
    <name evidence="3" type="ORF">I2I01_05360</name>
</gene>